<reference evidence="3" key="1">
    <citation type="journal article" date="2019" name="Int. J. Syst. Evol. Microbiol.">
        <title>The Global Catalogue of Microorganisms (GCM) 10K type strain sequencing project: providing services to taxonomists for standard genome sequencing and annotation.</title>
        <authorList>
            <consortium name="The Broad Institute Genomics Platform"/>
            <consortium name="The Broad Institute Genome Sequencing Center for Infectious Disease"/>
            <person name="Wu L."/>
            <person name="Ma J."/>
        </authorList>
    </citation>
    <scope>NUCLEOTIDE SEQUENCE [LARGE SCALE GENOMIC DNA]</scope>
    <source>
        <strain evidence="3">JCM 17138</strain>
    </source>
</reference>
<evidence type="ECO:0000313" key="3">
    <source>
        <dbReference type="Proteomes" id="UP001501009"/>
    </source>
</evidence>
<feature type="transmembrane region" description="Helical" evidence="1">
    <location>
        <begin position="396"/>
        <end position="414"/>
    </location>
</feature>
<organism evidence="2 3">
    <name type="scientific">Streptomyces coacervatus</name>
    <dbReference type="NCBI Taxonomy" id="647381"/>
    <lineage>
        <taxon>Bacteria</taxon>
        <taxon>Bacillati</taxon>
        <taxon>Actinomycetota</taxon>
        <taxon>Actinomycetes</taxon>
        <taxon>Kitasatosporales</taxon>
        <taxon>Streptomycetaceae</taxon>
        <taxon>Streptomyces</taxon>
    </lineage>
</organism>
<sequence>MVLTVWETMSTTSRQPLRLPASAVPDGCPAWDSAGARRWTQALPPRWVPVRVPRRLVLAMGTLALIGGCALAAAGVPGFVAAFLGLQVVWLLVRPEVVRVTAAMQVVMVAGLPLAPSWLVIPCGVLVAGAFARTAQLRLQARERQREAALAATGGVTAVLPDAGRPLRRGKLFLWLGAVLFAAGAALAVAALGFDTPDDRNLDSAVGCCLAGVGLTVLLSGHLGRRRAAALRSAPAPVLRVLVREGVEADTEVFAADDLGALRPLFTVSVTDVDVEDADDEEKLDDAEIDELLDRIADDEPGPLREAVLYGAPYDGAEVLIVSVAEKPGEPVVVERSVGPVRPLSDGRVRRELLMEKYEAKRDAQYEERSRVAAEAVADDPYAVAGKGVRRWRAGWSDWLTTAGAVLWAGHFFWGETGFWRYGVGGALGAVAALLLPRVLAWRITADSEGLWFNGFRRAQHIAWDHIRVVRCKGPELNIDSHRASFDEWGVVGFRWPRLERRLGYIHPYERTAAEITAMWQEPGYRPLVRAGERDRARLLWPLGVLVALAWTAALLLLP</sequence>
<protein>
    <submittedName>
        <fullName evidence="2">Uncharacterized protein</fullName>
    </submittedName>
</protein>
<keyword evidence="1" id="KW-1133">Transmembrane helix</keyword>
<feature type="transmembrane region" description="Helical" evidence="1">
    <location>
        <begin position="172"/>
        <end position="192"/>
    </location>
</feature>
<proteinExistence type="predicted"/>
<evidence type="ECO:0000256" key="1">
    <source>
        <dbReference type="SAM" id="Phobius"/>
    </source>
</evidence>
<feature type="transmembrane region" description="Helical" evidence="1">
    <location>
        <begin position="420"/>
        <end position="441"/>
    </location>
</feature>
<dbReference type="EMBL" id="BAABDE010000022">
    <property type="protein sequence ID" value="GAA3816380.1"/>
    <property type="molecule type" value="Genomic_DNA"/>
</dbReference>
<comment type="caution">
    <text evidence="2">The sequence shown here is derived from an EMBL/GenBank/DDBJ whole genome shotgun (WGS) entry which is preliminary data.</text>
</comment>
<feature type="transmembrane region" description="Helical" evidence="1">
    <location>
        <begin position="56"/>
        <end position="86"/>
    </location>
</feature>
<feature type="transmembrane region" description="Helical" evidence="1">
    <location>
        <begin position="204"/>
        <end position="223"/>
    </location>
</feature>
<accession>A0ABP7IE88</accession>
<evidence type="ECO:0000313" key="2">
    <source>
        <dbReference type="EMBL" id="GAA3816380.1"/>
    </source>
</evidence>
<feature type="transmembrane region" description="Helical" evidence="1">
    <location>
        <begin position="539"/>
        <end position="558"/>
    </location>
</feature>
<feature type="transmembrane region" description="Helical" evidence="1">
    <location>
        <begin position="106"/>
        <end position="132"/>
    </location>
</feature>
<keyword evidence="1" id="KW-0472">Membrane</keyword>
<keyword evidence="1" id="KW-0812">Transmembrane</keyword>
<name>A0ABP7IE88_9ACTN</name>
<gene>
    <name evidence="2" type="ORF">GCM10022403_057320</name>
</gene>
<keyword evidence="3" id="KW-1185">Reference proteome</keyword>
<dbReference type="Proteomes" id="UP001501009">
    <property type="component" value="Unassembled WGS sequence"/>
</dbReference>